<gene>
    <name evidence="6" type="ORF">URODEC1_LOCUS63036</name>
</gene>
<evidence type="ECO:0000259" key="5">
    <source>
        <dbReference type="PROSITE" id="PS51005"/>
    </source>
</evidence>
<reference evidence="7" key="1">
    <citation type="submission" date="2024-06" db="EMBL/GenBank/DDBJ databases">
        <authorList>
            <person name="Ryan C."/>
        </authorList>
    </citation>
    <scope>NUCLEOTIDE SEQUENCE [LARGE SCALE GENOMIC DNA]</scope>
</reference>
<evidence type="ECO:0000313" key="6">
    <source>
        <dbReference type="EMBL" id="CAL4996688.1"/>
    </source>
</evidence>
<dbReference type="Pfam" id="PF02365">
    <property type="entry name" value="NAM"/>
    <property type="match status" value="1"/>
</dbReference>
<sequence>MQQHPATEADLVDALAQRKRGLPPLASQPFTVHDDVFILDPWRPNKYGSGADPSGRVYLFCDMFSCLDCWKVAAGTQPVLDSGGAVVGWKDTLVYHEGTRWLPRIRWAMDEFRTEYHEGIEFSLRWMHLYRLRRLN</sequence>
<organism evidence="6 7">
    <name type="scientific">Urochloa decumbens</name>
    <dbReference type="NCBI Taxonomy" id="240449"/>
    <lineage>
        <taxon>Eukaryota</taxon>
        <taxon>Viridiplantae</taxon>
        <taxon>Streptophyta</taxon>
        <taxon>Embryophyta</taxon>
        <taxon>Tracheophyta</taxon>
        <taxon>Spermatophyta</taxon>
        <taxon>Magnoliopsida</taxon>
        <taxon>Liliopsida</taxon>
        <taxon>Poales</taxon>
        <taxon>Poaceae</taxon>
        <taxon>PACMAD clade</taxon>
        <taxon>Panicoideae</taxon>
        <taxon>Panicodae</taxon>
        <taxon>Paniceae</taxon>
        <taxon>Melinidinae</taxon>
        <taxon>Urochloa</taxon>
    </lineage>
</organism>
<dbReference type="InterPro" id="IPR036093">
    <property type="entry name" value="NAC_dom_sf"/>
</dbReference>
<keyword evidence="3" id="KW-0804">Transcription</keyword>
<dbReference type="EMBL" id="OZ075135">
    <property type="protein sequence ID" value="CAL4996688.1"/>
    <property type="molecule type" value="Genomic_DNA"/>
</dbReference>
<proteinExistence type="predicted"/>
<protein>
    <recommendedName>
        <fullName evidence="5">NAC domain-containing protein</fullName>
    </recommendedName>
</protein>
<evidence type="ECO:0000313" key="7">
    <source>
        <dbReference type="Proteomes" id="UP001497457"/>
    </source>
</evidence>
<dbReference type="InterPro" id="IPR003441">
    <property type="entry name" value="NAC-dom"/>
</dbReference>
<keyword evidence="4" id="KW-0539">Nucleus</keyword>
<dbReference type="GO" id="GO:0003677">
    <property type="term" value="F:DNA binding"/>
    <property type="evidence" value="ECO:0007669"/>
    <property type="project" value="UniProtKB-KW"/>
</dbReference>
<name>A0ABC9B8F7_9POAL</name>
<feature type="domain" description="NAC" evidence="5">
    <location>
        <begin position="1"/>
        <end position="136"/>
    </location>
</feature>
<keyword evidence="1" id="KW-0805">Transcription regulation</keyword>
<evidence type="ECO:0000256" key="4">
    <source>
        <dbReference type="ARBA" id="ARBA00023242"/>
    </source>
</evidence>
<dbReference type="Gene3D" id="2.170.150.80">
    <property type="entry name" value="NAC domain"/>
    <property type="match status" value="1"/>
</dbReference>
<keyword evidence="7" id="KW-1185">Reference proteome</keyword>
<dbReference type="SUPFAM" id="SSF101941">
    <property type="entry name" value="NAC domain"/>
    <property type="match status" value="1"/>
</dbReference>
<keyword evidence="2" id="KW-0238">DNA-binding</keyword>
<evidence type="ECO:0000256" key="2">
    <source>
        <dbReference type="ARBA" id="ARBA00023125"/>
    </source>
</evidence>
<evidence type="ECO:0000256" key="1">
    <source>
        <dbReference type="ARBA" id="ARBA00023015"/>
    </source>
</evidence>
<evidence type="ECO:0000256" key="3">
    <source>
        <dbReference type="ARBA" id="ARBA00023163"/>
    </source>
</evidence>
<dbReference type="AlphaFoldDB" id="A0ABC9B8F7"/>
<dbReference type="Proteomes" id="UP001497457">
    <property type="component" value="Chromosome 25rd"/>
</dbReference>
<accession>A0ABC9B8F7</accession>
<dbReference type="PROSITE" id="PS51005">
    <property type="entry name" value="NAC"/>
    <property type="match status" value="1"/>
</dbReference>
<reference evidence="6 7" key="2">
    <citation type="submission" date="2024-10" db="EMBL/GenBank/DDBJ databases">
        <authorList>
            <person name="Ryan C."/>
        </authorList>
    </citation>
    <scope>NUCLEOTIDE SEQUENCE [LARGE SCALE GENOMIC DNA]</scope>
</reference>